<comment type="caution">
    <text evidence="1">The sequence shown here is derived from an EMBL/GenBank/DDBJ whole genome shotgun (WGS) entry which is preliminary data.</text>
</comment>
<evidence type="ECO:0000313" key="1">
    <source>
        <dbReference type="EMBL" id="CAI9599791.1"/>
    </source>
</evidence>
<reference evidence="1" key="1">
    <citation type="submission" date="2023-05" db="EMBL/GenBank/DDBJ databases">
        <authorList>
            <person name="Stuckert A."/>
        </authorList>
    </citation>
    <scope>NUCLEOTIDE SEQUENCE</scope>
</reference>
<name>A0ABN9FWE5_9NEOB</name>
<sequence>KPTTVKSGYICSNACLLYSLLNLRVNPLHCVKRLFDPVFSDPPLLSCSPFHLLMEHSLRNTLHMLSLYVLLESCFSWESACDQHRANQHCPDRGSGVLHPPRAERKLLPQALTSALLKSQNCSNC</sequence>
<protein>
    <submittedName>
        <fullName evidence="1">Uncharacterized protein</fullName>
    </submittedName>
</protein>
<organism evidence="1 2">
    <name type="scientific">Staurois parvus</name>
    <dbReference type="NCBI Taxonomy" id="386267"/>
    <lineage>
        <taxon>Eukaryota</taxon>
        <taxon>Metazoa</taxon>
        <taxon>Chordata</taxon>
        <taxon>Craniata</taxon>
        <taxon>Vertebrata</taxon>
        <taxon>Euteleostomi</taxon>
        <taxon>Amphibia</taxon>
        <taxon>Batrachia</taxon>
        <taxon>Anura</taxon>
        <taxon>Neobatrachia</taxon>
        <taxon>Ranoidea</taxon>
        <taxon>Ranidae</taxon>
        <taxon>Staurois</taxon>
    </lineage>
</organism>
<dbReference type="EMBL" id="CATNWA010017351">
    <property type="protein sequence ID" value="CAI9599791.1"/>
    <property type="molecule type" value="Genomic_DNA"/>
</dbReference>
<accession>A0ABN9FWE5</accession>
<gene>
    <name evidence="1" type="ORF">SPARVUS_LOCUS12665623</name>
</gene>
<evidence type="ECO:0000313" key="2">
    <source>
        <dbReference type="Proteomes" id="UP001162483"/>
    </source>
</evidence>
<feature type="non-terminal residue" evidence="1">
    <location>
        <position position="1"/>
    </location>
</feature>
<proteinExistence type="predicted"/>
<keyword evidence="2" id="KW-1185">Reference proteome</keyword>
<dbReference type="Proteomes" id="UP001162483">
    <property type="component" value="Unassembled WGS sequence"/>
</dbReference>